<organism evidence="1 2">
    <name type="scientific">Kutzneria buriramensis</name>
    <dbReference type="NCBI Taxonomy" id="1045776"/>
    <lineage>
        <taxon>Bacteria</taxon>
        <taxon>Bacillati</taxon>
        <taxon>Actinomycetota</taxon>
        <taxon>Actinomycetes</taxon>
        <taxon>Pseudonocardiales</taxon>
        <taxon>Pseudonocardiaceae</taxon>
        <taxon>Kutzneria</taxon>
    </lineage>
</organism>
<comment type="caution">
    <text evidence="1">The sequence shown here is derived from an EMBL/GenBank/DDBJ whole genome shotgun (WGS) entry which is preliminary data.</text>
</comment>
<accession>A0A3E0GUP0</accession>
<evidence type="ECO:0000313" key="2">
    <source>
        <dbReference type="Proteomes" id="UP000256269"/>
    </source>
</evidence>
<evidence type="ECO:0000313" key="1">
    <source>
        <dbReference type="EMBL" id="REH26008.1"/>
    </source>
</evidence>
<keyword evidence="2" id="KW-1185">Reference proteome</keyword>
<dbReference type="Proteomes" id="UP000256269">
    <property type="component" value="Unassembled WGS sequence"/>
</dbReference>
<sequence>MTRTVTPAPGWVPVTTRRGDHTLDLPAEPIATPGLVLAPDWQGNRWTGRFVVVHAASSMVVPYTALPLVYAREVADQLGQHGIDWTDPVAAQPTRPRLRAAILHVTIAATEAWQCGVPLWWARPSWQACPPLWRLNGIDVADGEDGWISALDFGPAWTTWRGVVGWLDLIHDDPFADPLIGTITVSRDRDLSWRLVCAAPLCHHDQPAVGGWFAGEGDWIERPTTDREFLAATSTELGWRQHGRHWLCPACAHDHTPNYDSTWW</sequence>
<proteinExistence type="predicted"/>
<protein>
    <submittedName>
        <fullName evidence="1">Uncharacterized protein</fullName>
    </submittedName>
</protein>
<dbReference type="EMBL" id="QUNO01000035">
    <property type="protein sequence ID" value="REH26008.1"/>
    <property type="molecule type" value="Genomic_DNA"/>
</dbReference>
<name>A0A3E0GUP0_9PSEU</name>
<dbReference type="RefSeq" id="WP_116182096.1">
    <property type="nucleotide sequence ID" value="NZ_CP144375.1"/>
</dbReference>
<dbReference type="AlphaFoldDB" id="A0A3E0GUP0"/>
<reference evidence="1 2" key="1">
    <citation type="submission" date="2018-08" db="EMBL/GenBank/DDBJ databases">
        <title>Genomic Encyclopedia of Archaeal and Bacterial Type Strains, Phase II (KMG-II): from individual species to whole genera.</title>
        <authorList>
            <person name="Goeker M."/>
        </authorList>
    </citation>
    <scope>NUCLEOTIDE SEQUENCE [LARGE SCALE GENOMIC DNA]</scope>
    <source>
        <strain evidence="1 2">DSM 45791</strain>
    </source>
</reference>
<gene>
    <name evidence="1" type="ORF">BCF44_13547</name>
</gene>
<dbReference type="OrthoDB" id="3687315at2"/>